<dbReference type="GO" id="GO:0034474">
    <property type="term" value="P:U2 snRNA 3'-end processing"/>
    <property type="evidence" value="ECO:0007669"/>
    <property type="project" value="InterPro"/>
</dbReference>
<dbReference type="Pfam" id="PF22927">
    <property type="entry name" value="INT1_R3"/>
    <property type="match status" value="1"/>
</dbReference>
<organism evidence="6 7">
    <name type="scientific">Psylliodes chrysocephalus</name>
    <dbReference type="NCBI Taxonomy" id="3402493"/>
    <lineage>
        <taxon>Eukaryota</taxon>
        <taxon>Metazoa</taxon>
        <taxon>Ecdysozoa</taxon>
        <taxon>Arthropoda</taxon>
        <taxon>Hexapoda</taxon>
        <taxon>Insecta</taxon>
        <taxon>Pterygota</taxon>
        <taxon>Neoptera</taxon>
        <taxon>Endopterygota</taxon>
        <taxon>Coleoptera</taxon>
        <taxon>Polyphaga</taxon>
        <taxon>Cucujiformia</taxon>
        <taxon>Chrysomeloidea</taxon>
        <taxon>Chrysomelidae</taxon>
        <taxon>Galerucinae</taxon>
        <taxon>Alticini</taxon>
        <taxon>Psylliodes</taxon>
    </lineage>
</organism>
<dbReference type="Proteomes" id="UP001153636">
    <property type="component" value="Chromosome 13"/>
</dbReference>
<name>A0A9P0CLY9_9CUCU</name>
<dbReference type="InterPro" id="IPR038902">
    <property type="entry name" value="INTS1"/>
</dbReference>
<accession>A0A9P0CLY9</accession>
<evidence type="ECO:0000259" key="4">
    <source>
        <dbReference type="Pfam" id="PF22928"/>
    </source>
</evidence>
<feature type="region of interest" description="Disordered" evidence="1">
    <location>
        <begin position="1"/>
        <end position="78"/>
    </location>
</feature>
<sequence>MERNKSGPGTRGPKSKITQQLPDSFIALGAKQSSPRDDPKRTVPLPKSSVSSHIAGSSGKAPVDKLKRDSTSAGITPVNPSKKIKVNIPGSRPGLSVASGSGLLPIDRLVGGQIGVEPWESLVIECDTGEIFENIVTQINNDNLDKAIGYVLGLIKSMKTQRSKPCKVAYTVFFLVATCKPSIYTNDFVVNAMLSLLRRDLNSGLKAVNKSNPHVHQIFLNLLAHAYSDVPNWPEIFVKLYVEDAVGDRVFVDAPFCKPFVDNIVTAFNTKMPPSSLLKSETWSSATRDTSSPLTINSIDEDEVFSEQRAMVEAWTPKVFPRYTQSQEKVEQIVLEAIKEQLARRQQPETITKNFVRFLSTACGLVEIRIIAVSRIETWLHNHKLMKPAQELLAYLCYNCSANSQRDLEVIAQLSKLRLKNKPIVNYFNNCLREMVFSFPENLYPLLKYTIYNELSNARNTNNLIVVGALFQVAPDPSADAFADICLELLLNKDDYLRSLRALLKEINRVLRQELNLLSIVHALLRERKEFATSVRDHEFRERIFLSLADLSSMAMLLCVSPPVRDAATQSKRDVAVLKSFQVQVSNIQRECVAWLHDSALRIYRPNITDFNHVLHKILFLEQAEHYYKVDNWPGENERNLFLRLTSEVPLLQATLLRILLIGISKEHPISAQEVIDITEQLIKRAANLPQDCAPPLVVEKLEIIDFFFNLCSYNYPENFTLPLGYIPPKLAITNLYWRVWLMLLILAAHNPLTFGSLAWNKYPTLKMFMEMCITNHFSFPPPTMTSLEEDYQTKEQQILVLEKQTILEFESHLAAASTKMEINEQTSLLLPQCMELRPQGDARRPPQNILDQLQALNNSHRLGHLLCRSRHPDFLLDIMSRQGGTAHMPWLAELVHSSEGVLAHLPVQCLCEYLLSTAPAEKLTKHGQLLAHLRTVVNGNDPQTACEVLEYLFRRLTSDHGASRTQATKGLDLILAPADDIETTNESHTLWLTQYITQFTHFTLIKPVLIQFLRQALQIETNPSRVSSYINFLSLQECSDSFVELNELVTDLSSVIIERHSVASYVLPGENNTTLKNLLQIFYLYTQKAKENAEESYTIHQSYGNEYVIVSWATGEQCPLQPLIIHATIVLLTYGPLELYEPFKMLLNLWFPENMEHPRAYSPDTSETTSYLPDWMKLRMIRSNVAHLVDAAIEKLEPPKLVLFIQSFGIPTNSISKLLHTLDKATILDPKLVVDNVLDKAYMIQLVEVQNKRGATGGETFVKAIEMQIPVIQDVEINVDVENKKELPVVLKSQKIVSNDGDIVQSLNNLFNPHYQCDKNRIILSLIKSITSKKSTADLIFNFIKSIPINYTLPVIVKYNSISTLIRLIFTTGENSPEKAAFAAQFSDLIPNKRSCISVVLRQYATSGRRDSKEIKMEIGTETAGNASANCPDEIGEKLGKMLLEGGNKAEKTGLIVDWLSAIELEIANSDKHKLQMELLFSQQNLQFRPLLMSLVLQRASWKILHNIMIYLLREDFVTKVCPTSALDFLMALTKSPKLWQGRDKAIPKHYHFEDVLQLNCAQALIMIKYVIEESKINVVNWQRKMETRLQLVLRSIGNNAGTIMKTLLQETDDKYTQELILMIYMSIPYSGQDGFDVKPETCTDIYSKNCPSTIDEISHCLLSALAATPRNKDWAKKSQELELCARKLAATHPVLVLRQLPMLAGCLKGRAQYDWGVLKSRGHFMLFAQIIGIMELLQPYIFDQTTTLCELLDSYFLLLQYHGHGKDLNVLVIRLVNFIQNWMVRDVKGASKYLQNHGTLLHDLQFSQPGVRPLLSSVSLPTADQQLGASEVLVGTVTPPVPESYPQHWSQLKTALQQQDNLSALQELDHITSKRPQWLEEVSQHLCTSIGSPNSSVRSLALLLIVRWLKHNPTAANEALPAVLACLDSKNGDVVDSVLERLSDLVAVMQEYAKIILTRVFQLGMKSTINSSNSITKSVGLLSLQYGC</sequence>
<dbReference type="InterPro" id="IPR053965">
    <property type="entry name" value="INTS1_R4"/>
</dbReference>
<evidence type="ECO:0000256" key="1">
    <source>
        <dbReference type="SAM" id="MobiDB-lite"/>
    </source>
</evidence>
<dbReference type="Gene3D" id="1.25.10.10">
    <property type="entry name" value="Leucine-rich Repeat Variant"/>
    <property type="match status" value="1"/>
</dbReference>
<dbReference type="PANTHER" id="PTHR21224">
    <property type="entry name" value="INTEGRATOR COMPLEX SUBUNIT 1"/>
    <property type="match status" value="1"/>
</dbReference>
<dbReference type="OrthoDB" id="19938at2759"/>
<dbReference type="Pfam" id="PF22929">
    <property type="entry name" value="INTS1_INTS2-bd"/>
    <property type="match status" value="1"/>
</dbReference>
<dbReference type="EMBL" id="OV651825">
    <property type="protein sequence ID" value="CAH1102553.1"/>
    <property type="molecule type" value="Genomic_DNA"/>
</dbReference>
<evidence type="ECO:0008006" key="8">
    <source>
        <dbReference type="Google" id="ProtNLM"/>
    </source>
</evidence>
<dbReference type="InterPro" id="IPR011989">
    <property type="entry name" value="ARM-like"/>
</dbReference>
<feature type="domain" description="Integrator complex subunit 1 RPB2-binding" evidence="2">
    <location>
        <begin position="328"/>
        <end position="483"/>
    </location>
</feature>
<feature type="domain" description="Integrator complex subunit 1 R3" evidence="3">
    <location>
        <begin position="1656"/>
        <end position="1811"/>
    </location>
</feature>
<dbReference type="InterPro" id="IPR022145">
    <property type="entry name" value="INTS1_RPB2-bd"/>
</dbReference>
<evidence type="ECO:0000313" key="7">
    <source>
        <dbReference type="Proteomes" id="UP001153636"/>
    </source>
</evidence>
<dbReference type="InterPro" id="IPR053964">
    <property type="entry name" value="INT1_R3"/>
</dbReference>
<dbReference type="PANTHER" id="PTHR21224:SF1">
    <property type="entry name" value="INTEGRATOR COMPLEX SUBUNIT 1"/>
    <property type="match status" value="1"/>
</dbReference>
<feature type="compositionally biased region" description="Low complexity" evidence="1">
    <location>
        <begin position="48"/>
        <end position="58"/>
    </location>
</feature>
<evidence type="ECO:0000259" key="5">
    <source>
        <dbReference type="Pfam" id="PF22929"/>
    </source>
</evidence>
<evidence type="ECO:0000313" key="6">
    <source>
        <dbReference type="EMBL" id="CAH1102553.1"/>
    </source>
</evidence>
<feature type="domain" description="Integrator complex subunit 1 R4" evidence="4">
    <location>
        <begin position="1852"/>
        <end position="1950"/>
    </location>
</feature>
<dbReference type="Pfam" id="PF22928">
    <property type="entry name" value="INTS1_R4"/>
    <property type="match status" value="1"/>
</dbReference>
<feature type="domain" description="Integrator complex subunit 1 INTS2-binding" evidence="5">
    <location>
        <begin position="948"/>
        <end position="1262"/>
    </location>
</feature>
<keyword evidence="7" id="KW-1185">Reference proteome</keyword>
<proteinExistence type="predicted"/>
<reference evidence="6" key="1">
    <citation type="submission" date="2022-01" db="EMBL/GenBank/DDBJ databases">
        <authorList>
            <person name="King R."/>
        </authorList>
    </citation>
    <scope>NUCLEOTIDE SEQUENCE</scope>
</reference>
<evidence type="ECO:0000259" key="2">
    <source>
        <dbReference type="Pfam" id="PF12432"/>
    </source>
</evidence>
<dbReference type="Pfam" id="PF12432">
    <property type="entry name" value="INTS1_RP2B-bd"/>
    <property type="match status" value="1"/>
</dbReference>
<dbReference type="SUPFAM" id="SSF48371">
    <property type="entry name" value="ARM repeat"/>
    <property type="match status" value="1"/>
</dbReference>
<dbReference type="GO" id="GO:0032039">
    <property type="term" value="C:integrator complex"/>
    <property type="evidence" value="ECO:0007669"/>
    <property type="project" value="InterPro"/>
</dbReference>
<protein>
    <recommendedName>
        <fullName evidence="8">Integrator complex subunit 1</fullName>
    </recommendedName>
</protein>
<gene>
    <name evidence="6" type="ORF">PSYICH_LOCUS3943</name>
</gene>
<dbReference type="InterPro" id="IPR016024">
    <property type="entry name" value="ARM-type_fold"/>
</dbReference>
<evidence type="ECO:0000259" key="3">
    <source>
        <dbReference type="Pfam" id="PF22927"/>
    </source>
</evidence>
<dbReference type="InterPro" id="IPR053966">
    <property type="entry name" value="INTS1_INTS2-bd"/>
</dbReference>